<evidence type="ECO:0000256" key="1">
    <source>
        <dbReference type="ARBA" id="ARBA00004127"/>
    </source>
</evidence>
<dbReference type="PANTHER" id="PTHR39535:SF2">
    <property type="entry name" value="HTTM DOMAIN-CONTAINING PROTEIN"/>
    <property type="match status" value="1"/>
</dbReference>
<gene>
    <name evidence="8" type="ORF">EEJ42_00945</name>
</gene>
<dbReference type="GO" id="GO:0012505">
    <property type="term" value="C:endomembrane system"/>
    <property type="evidence" value="ECO:0007669"/>
    <property type="project" value="UniProtKB-SubCell"/>
</dbReference>
<keyword evidence="9" id="KW-1185">Reference proteome</keyword>
<dbReference type="EMBL" id="RIBZ01000022">
    <property type="protein sequence ID" value="RNG38442.1"/>
    <property type="molecule type" value="Genomic_DNA"/>
</dbReference>
<feature type="transmembrane region" description="Helical" evidence="6">
    <location>
        <begin position="345"/>
        <end position="365"/>
    </location>
</feature>
<evidence type="ECO:0000256" key="6">
    <source>
        <dbReference type="SAM" id="Phobius"/>
    </source>
</evidence>
<feature type="transmembrane region" description="Helical" evidence="6">
    <location>
        <begin position="21"/>
        <end position="42"/>
    </location>
</feature>
<dbReference type="AlphaFoldDB" id="A0A3M8X7T9"/>
<accession>A0A3M8X7T9</accession>
<keyword evidence="3 6" id="KW-1133">Transmembrane helix</keyword>
<feature type="transmembrane region" description="Helical" evidence="6">
    <location>
        <begin position="285"/>
        <end position="307"/>
    </location>
</feature>
<feature type="domain" description="HTTM-like" evidence="7">
    <location>
        <begin position="18"/>
        <end position="356"/>
    </location>
</feature>
<protein>
    <submittedName>
        <fullName evidence="8">HTTM domain-containing protein</fullName>
    </submittedName>
</protein>
<keyword evidence="4 6" id="KW-0472">Membrane</keyword>
<feature type="region of interest" description="Disordered" evidence="5">
    <location>
        <begin position="375"/>
        <end position="397"/>
    </location>
</feature>
<dbReference type="Proteomes" id="UP000275401">
    <property type="component" value="Unassembled WGS sequence"/>
</dbReference>
<evidence type="ECO:0000256" key="4">
    <source>
        <dbReference type="ARBA" id="ARBA00023136"/>
    </source>
</evidence>
<dbReference type="RefSeq" id="WP_123098133.1">
    <property type="nucleotide sequence ID" value="NZ_RIBZ01000022.1"/>
</dbReference>
<evidence type="ECO:0000256" key="5">
    <source>
        <dbReference type="SAM" id="MobiDB-lite"/>
    </source>
</evidence>
<evidence type="ECO:0000313" key="8">
    <source>
        <dbReference type="EMBL" id="RNG38442.1"/>
    </source>
</evidence>
<comment type="caution">
    <text evidence="8">The sequence shown here is derived from an EMBL/GenBank/DDBJ whole genome shotgun (WGS) entry which is preliminary data.</text>
</comment>
<keyword evidence="2 6" id="KW-0812">Transmembrane</keyword>
<dbReference type="InterPro" id="IPR011020">
    <property type="entry name" value="HTTM-like"/>
</dbReference>
<feature type="transmembrane region" description="Helical" evidence="6">
    <location>
        <begin position="171"/>
        <end position="187"/>
    </location>
</feature>
<sequence length="397" mass="44190">MNRLAPLDRLTRLITFAARPHASYQAALFRIGLGGIAAAFLLREWPHRRLLYGDRSPWSPEMAARVIEEDHRFSVLLWSGGHWWFELVYHGAIVASVLLMLGWRTRATSVVFLVAVLSIESRNTYLGDAGDNAMRVMALYLAFTRCGAVWSLDARRSARARRQGKPVDDRAGVAMWQAIGVLLLWVSDGFPHTAWATVLWAFWAAHGAWYAAHRWSWGHRARDLLDAVTAMLHNCAMLVIAVQVCLIYGTAGWYKIQGALWQEGSGLHYALHLDYFMPWPALGGLLAHSMLVVYLLSYGTVIVQAAFPFLLGYRRLKNVLLAAMMLEHLAIGVVLGIPFLSAMMIVSDAIFLPTSFLLLLGTRCARLARRARRMTGAAVNPPSREHPPSGIGHAARG</sequence>
<reference evidence="8 9" key="1">
    <citation type="submission" date="2018-11" db="EMBL/GenBank/DDBJ databases">
        <title>The Potential of Streptomyces as Biocontrol Agents against the Tomato grey mould, Botrytis cinerea (Gray mold) Frontiers in Microbiology.</title>
        <authorList>
            <person name="Li D."/>
        </authorList>
    </citation>
    <scope>NUCLEOTIDE SEQUENCE [LARGE SCALE GENOMIC DNA]</scope>
    <source>
        <strain evidence="8 9">NEAU-LD23</strain>
    </source>
</reference>
<comment type="subcellular location">
    <subcellularLocation>
        <location evidence="1">Endomembrane system</location>
        <topology evidence="1">Multi-pass membrane protein</topology>
    </subcellularLocation>
</comment>
<feature type="transmembrane region" description="Helical" evidence="6">
    <location>
        <begin position="224"/>
        <end position="251"/>
    </location>
</feature>
<dbReference type="PANTHER" id="PTHR39535">
    <property type="entry name" value="SPORULATION-DELAYING PROTEIN SDPB"/>
    <property type="match status" value="1"/>
</dbReference>
<dbReference type="SMART" id="SM00752">
    <property type="entry name" value="HTTM"/>
    <property type="match status" value="1"/>
</dbReference>
<feature type="transmembrane region" description="Helical" evidence="6">
    <location>
        <begin position="319"/>
        <end position="339"/>
    </location>
</feature>
<feature type="transmembrane region" description="Helical" evidence="6">
    <location>
        <begin position="193"/>
        <end position="212"/>
    </location>
</feature>
<name>A0A3M8X7T9_9ACTN</name>
<proteinExistence type="predicted"/>
<organism evidence="8 9">
    <name type="scientific">Streptomyces botrytidirepellens</name>
    <dbReference type="NCBI Taxonomy" id="2486417"/>
    <lineage>
        <taxon>Bacteria</taxon>
        <taxon>Bacillati</taxon>
        <taxon>Actinomycetota</taxon>
        <taxon>Actinomycetes</taxon>
        <taxon>Kitasatosporales</taxon>
        <taxon>Streptomycetaceae</taxon>
        <taxon>Streptomyces</taxon>
    </lineage>
</organism>
<evidence type="ECO:0000313" key="9">
    <source>
        <dbReference type="Proteomes" id="UP000275401"/>
    </source>
</evidence>
<evidence type="ECO:0000256" key="3">
    <source>
        <dbReference type="ARBA" id="ARBA00022989"/>
    </source>
</evidence>
<dbReference type="InterPro" id="IPR052964">
    <property type="entry name" value="Sporulation_signal_mat"/>
</dbReference>
<evidence type="ECO:0000259" key="7">
    <source>
        <dbReference type="SMART" id="SM00752"/>
    </source>
</evidence>
<evidence type="ECO:0000256" key="2">
    <source>
        <dbReference type="ARBA" id="ARBA00022692"/>
    </source>
</evidence>
<feature type="transmembrane region" description="Helical" evidence="6">
    <location>
        <begin position="83"/>
        <end position="103"/>
    </location>
</feature>